<comment type="function">
    <text evidence="1">Component of the general transcription and DNA repair factor IIH (TFIIH) core complex, which is involved in general and transcription-coupled nucleotide excision repair (NER) of damaged DNA and, when complexed to TFIIK, in RNA transcription by RNA polymerase II. In NER, TFIIH acts by opening DNA around the lesion to allow the excision of the damaged oligonucleotide and its replacement by a new DNA fragment. In transcription, TFIIH has an essential role in transcription initiation. When the pre-initiation complex (PIC) has been established, TFIIH is required for promoter opening and promoter escape. Phosphorylation of the C-terminal tail (CTD) of the largest subunit of RNA polymerase II by the kinase module TFIIK controls the initiation of transcription.</text>
</comment>
<sequence length="504" mass="57621">MSFSGLKHSITQYLEEIPSQVQTRLYKSPATCLAIYRLLPTLAKFFIMTVIFNDKDISLRDLDRWVKSNGKLQFQEAIKSMKSLHLLIPTRVNGQLLINLNPTFRESFRNALTGGEVNNSFGIVVDEDRLDTVVNLAVLDEYAATKWETILHFMVGTPMAKMPSENVLNLLKHSKLMEEVPDSSEFMITNEGFQFLLQEVNSQIWSLLLQYLKLAESLHMDPVHVLNFIFMLGALETGKAYSTENLSETQLKMLLDMRDYGLVFQKTSNPNIFYPTRLAQMLTSDTKSMRTASGAMESVLNKPDDAAKSTDDKYDSLEGKAEDIQDGALIIETNFKLYSYCNSPLQIAILSLFVHLKSRFANMVAGQITRESIRRALINGITADQVIAYLESHAHPQMRRLAEEKLQKKLELDPNCKDPLQVLPPTVVDQIKLWQLELDRVLTYEGSLYIDFDTAQDFNMLCKYAQDIGALLWKDDRKRKLFVSREGNAQVLEYAKRKIKKKEE</sequence>
<comment type="function">
    <text evidence="9">Component of the general transcription and DNA repair factor IIH (TFIIH) core complex which is involved in general and transcription-coupled nucleotide excision repair (NER) of damaged DNA.</text>
</comment>
<reference evidence="11 12" key="1">
    <citation type="submission" date="2015-10" db="EMBL/GenBank/DDBJ databases">
        <title>Draft genomes sequences of Candida glabrata isolates 1A, 1B, 2A, 2B, 3A and 3B.</title>
        <authorList>
            <person name="Haavelsrud O.E."/>
            <person name="Gaustad P."/>
        </authorList>
    </citation>
    <scope>NUCLEOTIDE SEQUENCE [LARGE SCALE GENOMIC DNA]</scope>
    <source>
        <strain evidence="11">910700640</strain>
    </source>
</reference>
<comment type="caution">
    <text evidence="11">The sequence shown here is derived from an EMBL/GenBank/DDBJ whole genome shotgun (WGS) entry which is preliminary data.</text>
</comment>
<evidence type="ECO:0000256" key="8">
    <source>
        <dbReference type="ARBA" id="ARBA00023242"/>
    </source>
</evidence>
<dbReference type="Pfam" id="PF03849">
    <property type="entry name" value="Tfb2"/>
    <property type="match status" value="1"/>
</dbReference>
<dbReference type="GO" id="GO:0005675">
    <property type="term" value="C:transcription factor TFIIH holo complex"/>
    <property type="evidence" value="ECO:0007669"/>
    <property type="project" value="EnsemblFungi"/>
</dbReference>
<dbReference type="InterPro" id="IPR040662">
    <property type="entry name" value="Tfb2_C"/>
</dbReference>
<dbReference type="GO" id="GO:0000439">
    <property type="term" value="C:transcription factor TFIIH core complex"/>
    <property type="evidence" value="ECO:0007669"/>
    <property type="project" value="EnsemblFungi"/>
</dbReference>
<dbReference type="VEuPathDB" id="FungiDB:GVI51_J06699"/>
<comment type="similarity">
    <text evidence="3 9">Belongs to the TFB2 family.</text>
</comment>
<dbReference type="OMA" id="KGFIIIE"/>
<keyword evidence="5 9" id="KW-0805">Transcription regulation</keyword>
<keyword evidence="4 9" id="KW-0227">DNA damage</keyword>
<dbReference type="GO" id="GO:0006289">
    <property type="term" value="P:nucleotide-excision repair"/>
    <property type="evidence" value="ECO:0007669"/>
    <property type="project" value="EnsemblFungi"/>
</dbReference>
<dbReference type="PANTHER" id="PTHR13152">
    <property type="entry name" value="TFIIH, POLYPEPTIDE 4"/>
    <property type="match status" value="1"/>
</dbReference>
<evidence type="ECO:0000313" key="12">
    <source>
        <dbReference type="Proteomes" id="UP000054886"/>
    </source>
</evidence>
<evidence type="ECO:0000256" key="4">
    <source>
        <dbReference type="ARBA" id="ARBA00022763"/>
    </source>
</evidence>
<dbReference type="VEuPathDB" id="FungiDB:GWK60_J06677"/>
<dbReference type="EMBL" id="LLZZ01000043">
    <property type="protein sequence ID" value="KTB11190.1"/>
    <property type="molecule type" value="Genomic_DNA"/>
</dbReference>
<accession>A0A0W0E8M3</accession>
<evidence type="ECO:0000256" key="2">
    <source>
        <dbReference type="ARBA" id="ARBA00004123"/>
    </source>
</evidence>
<evidence type="ECO:0000256" key="6">
    <source>
        <dbReference type="ARBA" id="ARBA00023163"/>
    </source>
</evidence>
<gene>
    <name evidence="11" type="ORF">AO440_003057</name>
</gene>
<dbReference type="GO" id="GO:0001671">
    <property type="term" value="F:ATPase activator activity"/>
    <property type="evidence" value="ECO:0007669"/>
    <property type="project" value="InterPro"/>
</dbReference>
<dbReference type="SMR" id="A0A0W0E8M3"/>
<keyword evidence="6 9" id="KW-0804">Transcription</keyword>
<dbReference type="GO" id="GO:0016251">
    <property type="term" value="F:RNA polymerase II general transcription initiation factor activity"/>
    <property type="evidence" value="ECO:0007669"/>
    <property type="project" value="EnsemblFungi"/>
</dbReference>
<name>A0A0W0E8M3_CANGB</name>
<dbReference type="GO" id="GO:0000112">
    <property type="term" value="C:nucleotide-excision repair factor 3 complex"/>
    <property type="evidence" value="ECO:0007669"/>
    <property type="project" value="EnsemblFungi"/>
</dbReference>
<protein>
    <recommendedName>
        <fullName evidence="9">RNA polymerase II transcription factor B subunit 2</fullName>
    </recommendedName>
</protein>
<evidence type="ECO:0000256" key="9">
    <source>
        <dbReference type="RuleBase" id="RU364024"/>
    </source>
</evidence>
<evidence type="ECO:0000256" key="1">
    <source>
        <dbReference type="ARBA" id="ARBA00002817"/>
    </source>
</evidence>
<dbReference type="PhylomeDB" id="A0A0W0E8M3"/>
<dbReference type="InterPro" id="IPR004598">
    <property type="entry name" value="TFIIH_p52/Tfb2"/>
</dbReference>
<dbReference type="NCBIfam" id="TIGR00625">
    <property type="entry name" value="tfb2"/>
    <property type="match status" value="1"/>
</dbReference>
<dbReference type="VEuPathDB" id="FungiDB:B1J91_J06842g"/>
<evidence type="ECO:0000259" key="10">
    <source>
        <dbReference type="Pfam" id="PF18307"/>
    </source>
</evidence>
<keyword evidence="8 9" id="KW-0539">Nucleus</keyword>
<comment type="subcellular location">
    <subcellularLocation>
        <location evidence="2 9">Nucleus</location>
    </subcellularLocation>
</comment>
<dbReference type="GO" id="GO:0006367">
    <property type="term" value="P:transcription initiation at RNA polymerase II promoter"/>
    <property type="evidence" value="ECO:0007669"/>
    <property type="project" value="EnsemblFungi"/>
</dbReference>
<evidence type="ECO:0000256" key="7">
    <source>
        <dbReference type="ARBA" id="ARBA00023204"/>
    </source>
</evidence>
<dbReference type="FunFam" id="3.30.70.2610:FF:000001">
    <property type="entry name" value="General transcription factor IIH subunit 4"/>
    <property type="match status" value="1"/>
</dbReference>
<feature type="domain" description="Transcription factor Tfb2 C-terminal" evidence="10">
    <location>
        <begin position="429"/>
        <end position="496"/>
    </location>
</feature>
<evidence type="ECO:0000256" key="3">
    <source>
        <dbReference type="ARBA" id="ARBA00007132"/>
    </source>
</evidence>
<organism evidence="11 12">
    <name type="scientific">Candida glabrata</name>
    <name type="common">Yeast</name>
    <name type="synonym">Torulopsis glabrata</name>
    <dbReference type="NCBI Taxonomy" id="5478"/>
    <lineage>
        <taxon>Eukaryota</taxon>
        <taxon>Fungi</taxon>
        <taxon>Dikarya</taxon>
        <taxon>Ascomycota</taxon>
        <taxon>Saccharomycotina</taxon>
        <taxon>Saccharomycetes</taxon>
        <taxon>Saccharomycetales</taxon>
        <taxon>Saccharomycetaceae</taxon>
        <taxon>Nakaseomyces</taxon>
    </lineage>
</organism>
<dbReference type="PANTHER" id="PTHR13152:SF0">
    <property type="entry name" value="GENERAL TRANSCRIPTION FACTOR IIH SUBUNIT 4"/>
    <property type="match status" value="1"/>
</dbReference>
<dbReference type="Proteomes" id="UP000054886">
    <property type="component" value="Unassembled WGS sequence"/>
</dbReference>
<evidence type="ECO:0000313" key="11">
    <source>
        <dbReference type="EMBL" id="KTB11190.1"/>
    </source>
</evidence>
<dbReference type="Gene3D" id="3.30.70.2610">
    <property type="match status" value="1"/>
</dbReference>
<proteinExistence type="inferred from homology"/>
<dbReference type="GO" id="GO:0003690">
    <property type="term" value="F:double-stranded DNA binding"/>
    <property type="evidence" value="ECO:0007669"/>
    <property type="project" value="EnsemblFungi"/>
</dbReference>
<keyword evidence="7 9" id="KW-0234">DNA repair</keyword>
<dbReference type="AlphaFoldDB" id="A0A0W0E8M3"/>
<dbReference type="VEuPathDB" id="FungiDB:CAGL0J06842g"/>
<dbReference type="Pfam" id="PF18307">
    <property type="entry name" value="Tfb2_C"/>
    <property type="match status" value="1"/>
</dbReference>
<evidence type="ECO:0000256" key="5">
    <source>
        <dbReference type="ARBA" id="ARBA00023015"/>
    </source>
</evidence>